<evidence type="ECO:0000259" key="5">
    <source>
        <dbReference type="PROSITE" id="PS50110"/>
    </source>
</evidence>
<evidence type="ECO:0000256" key="3">
    <source>
        <dbReference type="ARBA" id="ARBA00023125"/>
    </source>
</evidence>
<name>A0A101EPF1_9THEM</name>
<keyword evidence="2" id="KW-0902">Two-component regulatory system</keyword>
<protein>
    <submittedName>
        <fullName evidence="7">Response regulator</fullName>
    </submittedName>
</protein>
<evidence type="ECO:0000256" key="4">
    <source>
        <dbReference type="PROSITE-ProRule" id="PRU00169"/>
    </source>
</evidence>
<dbReference type="PROSITE" id="PS50887">
    <property type="entry name" value="GGDEF"/>
    <property type="match status" value="1"/>
</dbReference>
<dbReference type="SMART" id="SM00448">
    <property type="entry name" value="REC"/>
    <property type="match status" value="1"/>
</dbReference>
<feature type="domain" description="Response regulatory" evidence="5">
    <location>
        <begin position="18"/>
        <end position="131"/>
    </location>
</feature>
<dbReference type="GO" id="GO:0000976">
    <property type="term" value="F:transcription cis-regulatory region binding"/>
    <property type="evidence" value="ECO:0007669"/>
    <property type="project" value="TreeGrafter"/>
</dbReference>
<organism evidence="7 8">
    <name type="scientific">Thermotoga petrophila</name>
    <dbReference type="NCBI Taxonomy" id="93929"/>
    <lineage>
        <taxon>Bacteria</taxon>
        <taxon>Thermotogati</taxon>
        <taxon>Thermotogota</taxon>
        <taxon>Thermotogae</taxon>
        <taxon>Thermotogales</taxon>
        <taxon>Thermotogaceae</taxon>
        <taxon>Thermotoga</taxon>
    </lineage>
</organism>
<dbReference type="SUPFAM" id="SSF55073">
    <property type="entry name" value="Nucleotide cyclase"/>
    <property type="match status" value="1"/>
</dbReference>
<feature type="domain" description="GGDEF" evidence="6">
    <location>
        <begin position="170"/>
        <end position="267"/>
    </location>
</feature>
<dbReference type="AlphaFoldDB" id="A0A101EPF1"/>
<evidence type="ECO:0000259" key="6">
    <source>
        <dbReference type="PROSITE" id="PS50887"/>
    </source>
</evidence>
<feature type="modified residue" description="4-aspartylphosphate" evidence="4">
    <location>
        <position position="67"/>
    </location>
</feature>
<dbReference type="GO" id="GO:0005829">
    <property type="term" value="C:cytosol"/>
    <property type="evidence" value="ECO:0007669"/>
    <property type="project" value="TreeGrafter"/>
</dbReference>
<evidence type="ECO:0000256" key="1">
    <source>
        <dbReference type="ARBA" id="ARBA00022553"/>
    </source>
</evidence>
<dbReference type="Proteomes" id="UP000058636">
    <property type="component" value="Unassembled WGS sequence"/>
</dbReference>
<dbReference type="GO" id="GO:0000156">
    <property type="term" value="F:phosphorelay response regulator activity"/>
    <property type="evidence" value="ECO:0007669"/>
    <property type="project" value="TreeGrafter"/>
</dbReference>
<dbReference type="EMBL" id="LGFG01000156">
    <property type="protein sequence ID" value="KUK22462.1"/>
    <property type="molecule type" value="Genomic_DNA"/>
</dbReference>
<dbReference type="SUPFAM" id="SSF52172">
    <property type="entry name" value="CheY-like"/>
    <property type="match status" value="1"/>
</dbReference>
<sequence length="267" mass="31133">MIDVKINGNKEEFTVTPTVMVVDESRITFLAVKNALGKDGFNVIWAKNEQEAFTLLRREKIDLVFVDVFEGEESLNLIRRIREEFPDTKVAVLSAYVDKDLIINSVRAGAIDYILKPFKLDYLLERVKKIISSAPRLTVSLKKNIEDLEITLKFEDIVRKEIKRSNRTGSRFCVMYVKFEDIMRDYETIKKFFRETDYILPISASEYLFVLTLTGKHGIEAVTKRMKEKLSERFSYTYVCYPDDGKTYEEIILTLKDRMSKPRGNES</sequence>
<dbReference type="PATRIC" id="fig|93930.3.peg.482"/>
<proteinExistence type="predicted"/>
<dbReference type="GO" id="GO:0032993">
    <property type="term" value="C:protein-DNA complex"/>
    <property type="evidence" value="ECO:0007669"/>
    <property type="project" value="TreeGrafter"/>
</dbReference>
<dbReference type="Gene3D" id="3.40.50.2300">
    <property type="match status" value="1"/>
</dbReference>
<dbReference type="InterPro" id="IPR000160">
    <property type="entry name" value="GGDEF_dom"/>
</dbReference>
<evidence type="ECO:0000313" key="8">
    <source>
        <dbReference type="Proteomes" id="UP000058636"/>
    </source>
</evidence>
<dbReference type="PANTHER" id="PTHR48111:SF40">
    <property type="entry name" value="PHOSPHATE REGULON TRANSCRIPTIONAL REGULATORY PROTEIN PHOB"/>
    <property type="match status" value="1"/>
</dbReference>
<dbReference type="PANTHER" id="PTHR48111">
    <property type="entry name" value="REGULATOR OF RPOS"/>
    <property type="match status" value="1"/>
</dbReference>
<dbReference type="InterPro" id="IPR011006">
    <property type="entry name" value="CheY-like_superfamily"/>
</dbReference>
<dbReference type="InterPro" id="IPR029787">
    <property type="entry name" value="Nucleotide_cyclase"/>
</dbReference>
<gene>
    <name evidence="7" type="ORF">XD57_1437</name>
</gene>
<dbReference type="PROSITE" id="PS50110">
    <property type="entry name" value="RESPONSE_REGULATORY"/>
    <property type="match status" value="1"/>
</dbReference>
<dbReference type="InterPro" id="IPR001789">
    <property type="entry name" value="Sig_transdc_resp-reg_receiver"/>
</dbReference>
<comment type="caution">
    <text evidence="7">The sequence shown here is derived from an EMBL/GenBank/DDBJ whole genome shotgun (WGS) entry which is preliminary data.</text>
</comment>
<dbReference type="GO" id="GO:0006355">
    <property type="term" value="P:regulation of DNA-templated transcription"/>
    <property type="evidence" value="ECO:0007669"/>
    <property type="project" value="TreeGrafter"/>
</dbReference>
<accession>A0A101EPF1</accession>
<dbReference type="Pfam" id="PF00072">
    <property type="entry name" value="Response_reg"/>
    <property type="match status" value="1"/>
</dbReference>
<evidence type="ECO:0000256" key="2">
    <source>
        <dbReference type="ARBA" id="ARBA00023012"/>
    </source>
</evidence>
<keyword evidence="1 4" id="KW-0597">Phosphoprotein</keyword>
<dbReference type="CDD" id="cd00156">
    <property type="entry name" value="REC"/>
    <property type="match status" value="1"/>
</dbReference>
<reference evidence="7 8" key="1">
    <citation type="journal article" date="2015" name="MBio">
        <title>Genome-Resolved Metagenomic Analysis Reveals Roles for Candidate Phyla and Other Microbial Community Members in Biogeochemical Transformations in Oil Reservoirs.</title>
        <authorList>
            <person name="Hu P."/>
            <person name="Tom L."/>
            <person name="Singh A."/>
            <person name="Thomas B.C."/>
            <person name="Baker B.J."/>
            <person name="Piceno Y.M."/>
            <person name="Andersen G.L."/>
            <person name="Banfield J.F."/>
        </authorList>
    </citation>
    <scope>NUCLEOTIDE SEQUENCE [LARGE SCALE GENOMIC DNA]</scope>
    <source>
        <strain evidence="7">46_26</strain>
    </source>
</reference>
<dbReference type="InterPro" id="IPR039420">
    <property type="entry name" value="WalR-like"/>
</dbReference>
<keyword evidence="3" id="KW-0238">DNA-binding</keyword>
<evidence type="ECO:0000313" key="7">
    <source>
        <dbReference type="EMBL" id="KUK22462.1"/>
    </source>
</evidence>